<proteinExistence type="predicted"/>
<sequence length="40" mass="4627">MGVIITVKSNKENNIIIINENCKLKWEGSYNKSKNIKKPH</sequence>
<evidence type="ECO:0000313" key="2">
    <source>
        <dbReference type="Proteomes" id="UP000001803"/>
    </source>
</evidence>
<accession>A0A3B6VBM3</accession>
<reference evidence="1 2" key="1">
    <citation type="journal article" date="2009" name="PLoS ONE">
        <title>Genome sequence of the pathogenic intestinal spirochete Brachyspira hyodysenteriae reveals adaptations to its lifestyle in the porcine large intestine.</title>
        <authorList>
            <person name="Bellgard M.I."/>
            <person name="Wanchanthuek P."/>
            <person name="La T."/>
            <person name="Ryan K."/>
            <person name="Moolhuijzen P."/>
            <person name="Albertyn Z."/>
            <person name="Shaban B."/>
            <person name="Motro Y."/>
            <person name="Dunn D.S."/>
            <person name="Schibeci D."/>
            <person name="Hunter A."/>
            <person name="Barrero R."/>
            <person name="Phillips N.D."/>
            <person name="Hampson D.J."/>
        </authorList>
    </citation>
    <scope>NUCLEOTIDE SEQUENCE [LARGE SCALE GENOMIC DNA]</scope>
    <source>
        <strain evidence="2">ATCC 49526 / WA1</strain>
    </source>
</reference>
<dbReference type="Proteomes" id="UP000001803">
    <property type="component" value="Chromosome"/>
</dbReference>
<dbReference type="EMBL" id="CP001357">
    <property type="protein sequence ID" value="ACN84740.1"/>
    <property type="molecule type" value="Genomic_DNA"/>
</dbReference>
<protein>
    <submittedName>
        <fullName evidence="1">Uncharacterized protein</fullName>
    </submittedName>
</protein>
<evidence type="ECO:0000313" key="1">
    <source>
        <dbReference type="EMBL" id="ACN84740.1"/>
    </source>
</evidence>
<keyword evidence="2" id="KW-1185">Reference proteome</keyword>
<organism evidence="1 2">
    <name type="scientific">Brachyspira hyodysenteriae (strain ATCC 49526 / WA1)</name>
    <dbReference type="NCBI Taxonomy" id="565034"/>
    <lineage>
        <taxon>Bacteria</taxon>
        <taxon>Pseudomonadati</taxon>
        <taxon>Spirochaetota</taxon>
        <taxon>Spirochaetia</taxon>
        <taxon>Brachyspirales</taxon>
        <taxon>Brachyspiraceae</taxon>
        <taxon>Brachyspira</taxon>
    </lineage>
</organism>
<dbReference type="AlphaFoldDB" id="A0A3B6VBM3"/>
<name>A0A3B6VBM3_BRAHW</name>
<dbReference type="STRING" id="565034.BHWA1_02284"/>
<dbReference type="KEGG" id="bhy:BHWA1_02284"/>
<gene>
    <name evidence="1" type="ordered locus">BHWA1_02284</name>
</gene>